<dbReference type="CDD" id="cd01741">
    <property type="entry name" value="GATase1_1"/>
    <property type="match status" value="1"/>
</dbReference>
<dbReference type="InterPro" id="IPR017926">
    <property type="entry name" value="GATASE"/>
</dbReference>
<dbReference type="RefSeq" id="WP_048598286.1">
    <property type="nucleotide sequence ID" value="NZ_CVPC01000004.1"/>
</dbReference>
<gene>
    <name evidence="2" type="primary">guaA_2</name>
    <name evidence="2" type="ORF">NIG5292_00903</name>
</gene>
<dbReference type="EC" id="6.3.5.2" evidence="2"/>
<dbReference type="PROSITE" id="PS51273">
    <property type="entry name" value="GATASE_TYPE_1"/>
    <property type="match status" value="1"/>
</dbReference>
<feature type="domain" description="Glutamine amidotransferase" evidence="1">
    <location>
        <begin position="68"/>
        <end position="178"/>
    </location>
</feature>
<organism evidence="2 3">
    <name type="scientific">Nereida ignava</name>
    <dbReference type="NCBI Taxonomy" id="282199"/>
    <lineage>
        <taxon>Bacteria</taxon>
        <taxon>Pseudomonadati</taxon>
        <taxon>Pseudomonadota</taxon>
        <taxon>Alphaproteobacteria</taxon>
        <taxon>Rhodobacterales</taxon>
        <taxon>Roseobacteraceae</taxon>
        <taxon>Nereida</taxon>
    </lineage>
</organism>
<dbReference type="InterPro" id="IPR044992">
    <property type="entry name" value="ChyE-like"/>
</dbReference>
<dbReference type="Gene3D" id="3.40.50.880">
    <property type="match status" value="1"/>
</dbReference>
<dbReference type="GO" id="GO:0003922">
    <property type="term" value="F:GMP synthase (glutamine-hydrolyzing) activity"/>
    <property type="evidence" value="ECO:0007669"/>
    <property type="project" value="UniProtKB-EC"/>
</dbReference>
<name>A0A0U1NJF2_9RHOB</name>
<dbReference type="Pfam" id="PF00117">
    <property type="entry name" value="GATase"/>
    <property type="match status" value="1"/>
</dbReference>
<evidence type="ECO:0000313" key="3">
    <source>
        <dbReference type="Proteomes" id="UP000048949"/>
    </source>
</evidence>
<dbReference type="STRING" id="282199.GCA_001049735_00903"/>
<dbReference type="OrthoDB" id="7365442at2"/>
<dbReference type="GO" id="GO:0005829">
    <property type="term" value="C:cytosol"/>
    <property type="evidence" value="ECO:0007669"/>
    <property type="project" value="TreeGrafter"/>
</dbReference>
<dbReference type="PANTHER" id="PTHR42695:SF5">
    <property type="entry name" value="GLUTAMINE AMIDOTRANSFERASE YLR126C-RELATED"/>
    <property type="match status" value="1"/>
</dbReference>
<dbReference type="Proteomes" id="UP000048949">
    <property type="component" value="Unassembled WGS sequence"/>
</dbReference>
<keyword evidence="3" id="KW-1185">Reference proteome</keyword>
<sequence>MHIGILQCGHTPDLVNANHGDFDALFTRMFDGEGFSFTTFNVVDDEWPEDHLTADGWLVTGSKHGAYEDHAFIRPLEEFIRAVDQSHRPMVGICFGHQIIAQALGGTVEKFAGGWAVGRHTYDFEGTALSFNAWHQDQVVKRPETAKVVATSSFCENAALRYEDRILTTQAHPEITNAVLQDYLAARGTDPQYPTALIEQAKAHVDTPNDEWVVARMLAHFLKDNAP</sequence>
<keyword evidence="2" id="KW-0436">Ligase</keyword>
<dbReference type="PANTHER" id="PTHR42695">
    <property type="entry name" value="GLUTAMINE AMIDOTRANSFERASE YLR126C-RELATED"/>
    <property type="match status" value="1"/>
</dbReference>
<dbReference type="SUPFAM" id="SSF52317">
    <property type="entry name" value="Class I glutamine amidotransferase-like"/>
    <property type="match status" value="1"/>
</dbReference>
<dbReference type="InterPro" id="IPR029062">
    <property type="entry name" value="Class_I_gatase-like"/>
</dbReference>
<protein>
    <submittedName>
        <fullName evidence="2">GMP synthase [glutamine-hydrolyzing]</fullName>
        <ecNumber evidence="2">6.3.5.2</ecNumber>
    </submittedName>
</protein>
<evidence type="ECO:0000313" key="2">
    <source>
        <dbReference type="EMBL" id="CRK74864.1"/>
    </source>
</evidence>
<dbReference type="AlphaFoldDB" id="A0A0U1NJF2"/>
<proteinExistence type="predicted"/>
<accession>A0A0U1NJF2</accession>
<evidence type="ECO:0000259" key="1">
    <source>
        <dbReference type="Pfam" id="PF00117"/>
    </source>
</evidence>
<dbReference type="EMBL" id="CVQV01000004">
    <property type="protein sequence ID" value="CRK74864.1"/>
    <property type="molecule type" value="Genomic_DNA"/>
</dbReference>
<reference evidence="2 3" key="1">
    <citation type="submission" date="2015-04" db="EMBL/GenBank/DDBJ databases">
        <authorList>
            <person name="Syromyatnikov M.Y."/>
            <person name="Popov V.N."/>
        </authorList>
    </citation>
    <scope>NUCLEOTIDE SEQUENCE [LARGE SCALE GENOMIC DNA]</scope>
    <source>
        <strain evidence="2 3">CECT 5292</strain>
    </source>
</reference>